<evidence type="ECO:0000313" key="2">
    <source>
        <dbReference type="Proteomes" id="UP000268016"/>
    </source>
</evidence>
<gene>
    <name evidence="1" type="ORF">EAT49_15755</name>
</gene>
<dbReference type="AlphaFoldDB" id="A0A3N2QV73"/>
<reference evidence="1 2" key="1">
    <citation type="submission" date="2018-10" db="EMBL/GenBank/DDBJ databases">
        <title>Histidinibacterium lentulum gen. nov., sp. nov., a marine bacterium from the culture broth of Picochlorum sp. 122.</title>
        <authorList>
            <person name="Wang G."/>
        </authorList>
    </citation>
    <scope>NUCLEOTIDE SEQUENCE [LARGE SCALE GENOMIC DNA]</scope>
    <source>
        <strain evidence="1 2">B17</strain>
    </source>
</reference>
<name>A0A3N2QV73_9RHOB</name>
<sequence length="76" mass="8732">MNEHELDELLTFHWPRVVRRVMGGDADDWCKGFVRSIAHQGKRRNWTPSAKQAALMRRLVAELGRDETTNGEVVEG</sequence>
<dbReference type="Proteomes" id="UP000268016">
    <property type="component" value="Unassembled WGS sequence"/>
</dbReference>
<comment type="caution">
    <text evidence="1">The sequence shown here is derived from an EMBL/GenBank/DDBJ whole genome shotgun (WGS) entry which is preliminary data.</text>
</comment>
<protein>
    <submittedName>
        <fullName evidence="1">Uncharacterized protein</fullName>
    </submittedName>
</protein>
<dbReference type="OrthoDB" id="7866188at2"/>
<dbReference type="RefSeq" id="WP_123643253.1">
    <property type="nucleotide sequence ID" value="NZ_ML119088.1"/>
</dbReference>
<evidence type="ECO:0000313" key="1">
    <source>
        <dbReference type="EMBL" id="ROT99070.1"/>
    </source>
</evidence>
<proteinExistence type="predicted"/>
<dbReference type="EMBL" id="RDRB01000008">
    <property type="protein sequence ID" value="ROT99070.1"/>
    <property type="molecule type" value="Genomic_DNA"/>
</dbReference>
<organism evidence="1 2">
    <name type="scientific">Histidinibacterium lentulum</name>
    <dbReference type="NCBI Taxonomy" id="2480588"/>
    <lineage>
        <taxon>Bacteria</taxon>
        <taxon>Pseudomonadati</taxon>
        <taxon>Pseudomonadota</taxon>
        <taxon>Alphaproteobacteria</taxon>
        <taxon>Rhodobacterales</taxon>
        <taxon>Paracoccaceae</taxon>
        <taxon>Histidinibacterium</taxon>
    </lineage>
</organism>
<accession>A0A3N2QV73</accession>
<keyword evidence="2" id="KW-1185">Reference proteome</keyword>